<organism evidence="2 3">
    <name type="scientific">Sporichthya brevicatena</name>
    <dbReference type="NCBI Taxonomy" id="171442"/>
    <lineage>
        <taxon>Bacteria</taxon>
        <taxon>Bacillati</taxon>
        <taxon>Actinomycetota</taxon>
        <taxon>Actinomycetes</taxon>
        <taxon>Sporichthyales</taxon>
        <taxon>Sporichthyaceae</taxon>
        <taxon>Sporichthya</taxon>
    </lineage>
</organism>
<name>A0ABN1GY93_9ACTN</name>
<gene>
    <name evidence="2" type="ORF">GCM10009547_28130</name>
</gene>
<dbReference type="EMBL" id="BAAAHE010000021">
    <property type="protein sequence ID" value="GAA0623428.1"/>
    <property type="molecule type" value="Genomic_DNA"/>
</dbReference>
<accession>A0ABN1GY93</accession>
<proteinExistence type="predicted"/>
<dbReference type="Proteomes" id="UP001500957">
    <property type="component" value="Unassembled WGS sequence"/>
</dbReference>
<comment type="caution">
    <text evidence="2">The sequence shown here is derived from an EMBL/GenBank/DDBJ whole genome shotgun (WGS) entry which is preliminary data.</text>
</comment>
<feature type="domain" description="Amine oxidase" evidence="1">
    <location>
        <begin position="8"/>
        <end position="412"/>
    </location>
</feature>
<evidence type="ECO:0000313" key="2">
    <source>
        <dbReference type="EMBL" id="GAA0623428.1"/>
    </source>
</evidence>
<dbReference type="SUPFAM" id="SSF51905">
    <property type="entry name" value="FAD/NAD(P)-binding domain"/>
    <property type="match status" value="1"/>
</dbReference>
<dbReference type="InterPro" id="IPR036188">
    <property type="entry name" value="FAD/NAD-bd_sf"/>
</dbReference>
<protein>
    <submittedName>
        <fullName evidence="2">NAD(P)/FAD-dependent oxidoreductase</fullName>
    </submittedName>
</protein>
<reference evidence="2 3" key="1">
    <citation type="journal article" date="2019" name="Int. J. Syst. Evol. Microbiol.">
        <title>The Global Catalogue of Microorganisms (GCM) 10K type strain sequencing project: providing services to taxonomists for standard genome sequencing and annotation.</title>
        <authorList>
            <consortium name="The Broad Institute Genomics Platform"/>
            <consortium name="The Broad Institute Genome Sequencing Center for Infectious Disease"/>
            <person name="Wu L."/>
            <person name="Ma J."/>
        </authorList>
    </citation>
    <scope>NUCLEOTIDE SEQUENCE [LARGE SCALE GENOMIC DNA]</scope>
    <source>
        <strain evidence="2 3">JCM 10671</strain>
    </source>
</reference>
<evidence type="ECO:0000313" key="3">
    <source>
        <dbReference type="Proteomes" id="UP001500957"/>
    </source>
</evidence>
<evidence type="ECO:0000259" key="1">
    <source>
        <dbReference type="Pfam" id="PF01593"/>
    </source>
</evidence>
<dbReference type="Gene3D" id="3.50.50.60">
    <property type="entry name" value="FAD/NAD(P)-binding domain"/>
    <property type="match status" value="1"/>
</dbReference>
<dbReference type="InterPro" id="IPR002937">
    <property type="entry name" value="Amino_oxidase"/>
</dbReference>
<dbReference type="PANTHER" id="PTHR21197">
    <property type="entry name" value="UDP-GALACTOPYRANOSE MUTASE"/>
    <property type="match status" value="1"/>
</dbReference>
<dbReference type="Pfam" id="PF01593">
    <property type="entry name" value="Amino_oxidase"/>
    <property type="match status" value="1"/>
</dbReference>
<keyword evidence="3" id="KW-1185">Reference proteome</keyword>
<dbReference type="PANTHER" id="PTHR21197:SF0">
    <property type="entry name" value="UDP-GALACTOPYRANOSE MUTASE"/>
    <property type="match status" value="1"/>
</dbReference>
<sequence length="468" mass="49520">MILGAGPAGLAAAWRAARTGRSVVVLEAAPYVGGMAASFEVGGIRVDAGSHRLHPATAPALLADLRGLLGDDLQTRPRNGRLRVAGSWVGFPLKPVELAKALPPGLLAGIARDALTGPLRKPRQDTYAEVLRAGLGPTLYGALYEPYASKLWGLDGSEIDGEQARRRVTADTPWKVAAKILSRARRSRATGEGGSGQGQIFHYPRRGFGQIVEALADAATAAGADIRLSSAVDRVVPRSGLDSAPQVRTADGTTVTGRHVFSTVPLPRLAAMTDPPAPAEVLAASGSLTFRAMVLVYLVHGGGRWTSFDAHYLPADGTPVTRISEPTNYRESADDPTDRSVLCVEIPCAPDDATFSADEATLTGIVTDTLARTGLPPLNVQEVVVRRVKHVYPVYTRGYGPALEALDTWARGISGVTTFGRLGLFAHDNTHHALAMAYDAVDALTPVGFDHGAWAMARLRFADHVVED</sequence>